<protein>
    <submittedName>
        <fullName evidence="1">Uncharacterized protein</fullName>
    </submittedName>
</protein>
<proteinExistence type="predicted"/>
<name>A0A163AP85_DIDRA</name>
<evidence type="ECO:0000313" key="2">
    <source>
        <dbReference type="Proteomes" id="UP000076837"/>
    </source>
</evidence>
<evidence type="ECO:0000313" key="1">
    <source>
        <dbReference type="EMBL" id="KZM21303.1"/>
    </source>
</evidence>
<reference evidence="1 2" key="1">
    <citation type="journal article" date="2016" name="Sci. Rep.">
        <title>Draft genome sequencing and secretome analysis of fungal phytopathogen Ascochyta rabiei provides insight into the necrotrophic effector repertoire.</title>
        <authorList>
            <person name="Verma S."/>
            <person name="Gazara R.K."/>
            <person name="Nizam S."/>
            <person name="Parween S."/>
            <person name="Chattopadhyay D."/>
            <person name="Verma P.K."/>
        </authorList>
    </citation>
    <scope>NUCLEOTIDE SEQUENCE [LARGE SCALE GENOMIC DNA]</scope>
    <source>
        <strain evidence="1 2">ArDII</strain>
    </source>
</reference>
<dbReference type="Proteomes" id="UP000076837">
    <property type="component" value="Unassembled WGS sequence"/>
</dbReference>
<dbReference type="AlphaFoldDB" id="A0A163AP85"/>
<gene>
    <name evidence="1" type="ORF">ST47_g7554</name>
</gene>
<sequence length="73" mass="8235">MMMLFDYIKKKRQAGQINGLLVSNSLGHLRAPFKDTIEEPYELETNLPNKTSSTNSMNAVAQGIIFDPVKIHE</sequence>
<accession>A0A163AP85</accession>
<comment type="caution">
    <text evidence="1">The sequence shown here is derived from an EMBL/GenBank/DDBJ whole genome shotgun (WGS) entry which is preliminary data.</text>
</comment>
<dbReference type="EMBL" id="JYNV01000252">
    <property type="protein sequence ID" value="KZM21303.1"/>
    <property type="molecule type" value="Genomic_DNA"/>
</dbReference>
<organism evidence="1 2">
    <name type="scientific">Didymella rabiei</name>
    <name type="common">Chickpea ascochyta blight fungus</name>
    <name type="synonym">Mycosphaerella rabiei</name>
    <dbReference type="NCBI Taxonomy" id="5454"/>
    <lineage>
        <taxon>Eukaryota</taxon>
        <taxon>Fungi</taxon>
        <taxon>Dikarya</taxon>
        <taxon>Ascomycota</taxon>
        <taxon>Pezizomycotina</taxon>
        <taxon>Dothideomycetes</taxon>
        <taxon>Pleosporomycetidae</taxon>
        <taxon>Pleosporales</taxon>
        <taxon>Pleosporineae</taxon>
        <taxon>Didymellaceae</taxon>
        <taxon>Ascochyta</taxon>
    </lineage>
</organism>
<keyword evidence="2" id="KW-1185">Reference proteome</keyword>